<organism evidence="9 10">
    <name type="scientific">Mycoplasma yeatsii</name>
    <dbReference type="NCBI Taxonomy" id="51365"/>
    <lineage>
        <taxon>Bacteria</taxon>
        <taxon>Bacillati</taxon>
        <taxon>Mycoplasmatota</taxon>
        <taxon>Mollicutes</taxon>
        <taxon>Mycoplasmataceae</taxon>
        <taxon>Mycoplasma</taxon>
    </lineage>
</organism>
<keyword evidence="3 7" id="KW-0812">Transmembrane</keyword>
<evidence type="ECO:0000256" key="1">
    <source>
        <dbReference type="ARBA" id="ARBA00004651"/>
    </source>
</evidence>
<comment type="caution">
    <text evidence="9">The sequence shown here is derived from an EMBL/GenBank/DDBJ whole genome shotgun (WGS) entry which is preliminary data.</text>
</comment>
<feature type="transmembrane region" description="Helical" evidence="7">
    <location>
        <begin position="538"/>
        <end position="561"/>
    </location>
</feature>
<feature type="transmembrane region" description="Helical" evidence="7">
    <location>
        <begin position="1317"/>
        <end position="1343"/>
    </location>
</feature>
<evidence type="ECO:0000313" key="9">
    <source>
        <dbReference type="EMBL" id="MDQ0567562.1"/>
    </source>
</evidence>
<gene>
    <name evidence="9" type="ORF">J2Z63_000183</name>
</gene>
<dbReference type="PANTHER" id="PTHR30572">
    <property type="entry name" value="MEMBRANE COMPONENT OF TRANSPORTER-RELATED"/>
    <property type="match status" value="1"/>
</dbReference>
<keyword evidence="10" id="KW-1185">Reference proteome</keyword>
<dbReference type="InterPro" id="IPR003838">
    <property type="entry name" value="ABC3_permease_C"/>
</dbReference>
<sequence>MQKLKNKYSSRNWFFLMLKNSFKNSFKNKAQLFGLTILVSLMALVMSLISSIDSNVLNRYDSLVSNSNQHNIVLKLNPKDSVENNQENVPNNLVEAQQYWIDQLNIKYKDKYNQSFEWSRTEAREFSQVYSNNNLQTLKAIAKTSSKTNQVDKLVISQGNNINSINQVVLDPIYAQKHNIKIKDIIRIQKDKLGDQLLVSSNKNANTNAEQHRDIELIKQQGLDDKNGIYQLKYAGTYSWFQVVGFGESADFIAPIINQHSPISNRNTQGLIYVDPFQFGLIKQNNSFYNYDETIGKLVVGSDSEIESFYSIRINDFIDKEKLNFLNNTFKQLIKNNTDKTFFYEIGDKNYIFNKRTSLINKTIRIYNITSSILLFSILCVVLYTTSLMTKKQIENSRSQIGTMRALGYKKQQIVFNYVVTPLITSFVGGIIGYVVAVGVSIVILNKLQSYFTLSYGVASFDWIGFLFAFIFIWILITAISFLIAYLIMKTGALNLIYAQRTKKLSKWSMMVKKNVENKSFNKKMRTALLIDAGPKMFGVGFVVLLSTIMFTISFSAPYLLKRNQAYTYNGINYKQVVEYSEPSYNNPFSFSRAFNPENDYDEYKVIKKSEDSFASTSLPVKDNSYDIEQIIKDYLNQTYGSSYYNLVIPNINNSGDAEPYSLGVSNIRMLQAQDTSISTGYFRQLAKLSLSETEPFFANAVLNNWFDYKNLTSELLVDEKDDFKTLLNQFKHLQRFYSIYLDSIALSINRDYYLNDNEQFDINLDEEKRIEKFNSIDKKQQALLNFSDESVVSAPIAEQLQTEVIKDHINNFKLSSSNSKMGKYHIIDGIWNKDDSVEDNILKLSENDFKDDLTDKNKLLDLVAKLGVWWTVLFKNRMEQGIVQAAYSRAPYFVRQNLKITYDNNQQYTLGFNLIPFTKDKEQLGTLLNVETLDKKHNFKIYGIKNNNKFINLFDTNKNDLISKLYNTEKNSIIINQTISKRLNLYKGDEIDLNVLQNELQKIKNNNIKPYNTSDWKNEFDSKPNDFIQRSDISTAAISVKNPFNNNDEALTNGIPVPWDEKDKSLDPNPFYKEFLQGNTRVNKINKQHKFKVVGVHDGYGQGAAWIKEDDAQEILNYKQNKEVWWELLFKKQWNKVFDKQGYTVDQINTGLNLTGNDSLQNYSYQDFVNKLIKENKNDKQKEAAQNILKIFANTFPIFNYKYSLKDDIGDLSKSVSTYSKTGDYNPVTLNGVHVKDHQVYDGIGQGSINLIVPIKISQAILKQISALIILLLALGIVAILSISFVIILLTTSVIISDNNRFISTLKVLGYSNSYIALNILGMYFIVIASMFLIGFTSGWFIFSTIIKSIYHIVVLPLAFPIWLPFAVALGVIGIYIITIAVGFNSISKTDATLTLKDVNI</sequence>
<dbReference type="PANTHER" id="PTHR30572:SF4">
    <property type="entry name" value="ABC TRANSPORTER PERMEASE YTRF"/>
    <property type="match status" value="1"/>
</dbReference>
<protein>
    <submittedName>
        <fullName evidence="9">ABC transport system permease protein</fullName>
    </submittedName>
</protein>
<evidence type="ECO:0000256" key="4">
    <source>
        <dbReference type="ARBA" id="ARBA00022989"/>
    </source>
</evidence>
<keyword evidence="2" id="KW-1003">Cell membrane</keyword>
<evidence type="ECO:0000256" key="7">
    <source>
        <dbReference type="SAM" id="Phobius"/>
    </source>
</evidence>
<accession>A0ABU0NDP9</accession>
<dbReference type="EMBL" id="JAUSWP010000001">
    <property type="protein sequence ID" value="MDQ0567562.1"/>
    <property type="molecule type" value="Genomic_DNA"/>
</dbReference>
<dbReference type="Pfam" id="PF02687">
    <property type="entry name" value="FtsX"/>
    <property type="match status" value="2"/>
</dbReference>
<feature type="domain" description="ABC3 transporter permease C-terminal" evidence="8">
    <location>
        <begin position="373"/>
        <end position="491"/>
    </location>
</feature>
<evidence type="ECO:0000256" key="5">
    <source>
        <dbReference type="ARBA" id="ARBA00023136"/>
    </source>
</evidence>
<comment type="similarity">
    <text evidence="6">Belongs to the ABC-4 integral membrane protein family.</text>
</comment>
<feature type="transmembrane region" description="Helical" evidence="7">
    <location>
        <begin position="464"/>
        <end position="488"/>
    </location>
</feature>
<dbReference type="InterPro" id="IPR050250">
    <property type="entry name" value="Macrolide_Exporter_MacB"/>
</dbReference>
<keyword evidence="5 7" id="KW-0472">Membrane</keyword>
<feature type="transmembrane region" description="Helical" evidence="7">
    <location>
        <begin position="414"/>
        <end position="444"/>
    </location>
</feature>
<feature type="domain" description="ABC3 transporter permease C-terminal" evidence="8">
    <location>
        <begin position="1278"/>
        <end position="1392"/>
    </location>
</feature>
<reference evidence="9" key="1">
    <citation type="submission" date="2023-07" db="EMBL/GenBank/DDBJ databases">
        <title>Genomic Encyclopedia of Type Strains, Phase IV (KMG-IV): sequencing the most valuable type-strain genomes for metagenomic binning, comparative biology and taxonomic classification.</title>
        <authorList>
            <person name="Goeker M."/>
        </authorList>
    </citation>
    <scope>NUCLEOTIDE SEQUENCE [LARGE SCALE GENOMIC DNA]</scope>
    <source>
        <strain evidence="9">DSM 22019</strain>
    </source>
</reference>
<name>A0ABU0NDP9_9MOLU</name>
<evidence type="ECO:0000256" key="6">
    <source>
        <dbReference type="ARBA" id="ARBA00038076"/>
    </source>
</evidence>
<evidence type="ECO:0000256" key="3">
    <source>
        <dbReference type="ARBA" id="ARBA00022692"/>
    </source>
</evidence>
<feature type="transmembrane region" description="Helical" evidence="7">
    <location>
        <begin position="366"/>
        <end position="389"/>
    </location>
</feature>
<dbReference type="RefSeq" id="WP_307444175.1">
    <property type="nucleotide sequence ID" value="NZ_JAUSWP010000001.1"/>
</dbReference>
<feature type="transmembrane region" description="Helical" evidence="7">
    <location>
        <begin position="1266"/>
        <end position="1297"/>
    </location>
</feature>
<keyword evidence="4 7" id="KW-1133">Transmembrane helix</keyword>
<evidence type="ECO:0000313" key="10">
    <source>
        <dbReference type="Proteomes" id="UP001236620"/>
    </source>
</evidence>
<proteinExistence type="inferred from homology"/>
<dbReference type="Proteomes" id="UP001236620">
    <property type="component" value="Unassembled WGS sequence"/>
</dbReference>
<evidence type="ECO:0000259" key="8">
    <source>
        <dbReference type="Pfam" id="PF02687"/>
    </source>
</evidence>
<feature type="transmembrane region" description="Helical" evidence="7">
    <location>
        <begin position="1363"/>
        <end position="1385"/>
    </location>
</feature>
<comment type="subcellular location">
    <subcellularLocation>
        <location evidence="1">Cell membrane</location>
        <topology evidence="1">Multi-pass membrane protein</topology>
    </subcellularLocation>
</comment>
<evidence type="ECO:0000256" key="2">
    <source>
        <dbReference type="ARBA" id="ARBA00022475"/>
    </source>
</evidence>